<proteinExistence type="predicted"/>
<accession>A0A6M8HPI6</accession>
<keyword evidence="1" id="KW-0472">Membrane</keyword>
<feature type="transmembrane region" description="Helical" evidence="1">
    <location>
        <begin position="62"/>
        <end position="82"/>
    </location>
</feature>
<dbReference type="AlphaFoldDB" id="A0A6M8HPI6"/>
<dbReference type="Pfam" id="PF20327">
    <property type="entry name" value="DUF6622"/>
    <property type="match status" value="1"/>
</dbReference>
<dbReference type="Proteomes" id="UP000500767">
    <property type="component" value="Chromosome"/>
</dbReference>
<sequence length="181" mass="19921">MQFAFHILSHTPPWVFILFAYLIWQGIQSQTSRSMPVWRVLSVPAVFLLMGLAVLLTGRSAGAWPFIAWLAGAALLLPLGLLTGPRLFGIDPVSRRIVRKGSMVPLIRNVLLFTLQYGVATYGALHPHERDQLSLFSRSISGATAGYFIGWAISFRRSYRTASTVSAEVSIAAAPHLLRSV</sequence>
<evidence type="ECO:0000313" key="3">
    <source>
        <dbReference type="Proteomes" id="UP000500767"/>
    </source>
</evidence>
<protein>
    <submittedName>
        <fullName evidence="2">Uncharacterized protein</fullName>
    </submittedName>
</protein>
<name>A0A6M8HPI6_9PROT</name>
<feature type="transmembrane region" description="Helical" evidence="1">
    <location>
        <begin position="6"/>
        <end position="24"/>
    </location>
</feature>
<feature type="transmembrane region" description="Helical" evidence="1">
    <location>
        <begin position="36"/>
        <end position="56"/>
    </location>
</feature>
<feature type="transmembrane region" description="Helical" evidence="1">
    <location>
        <begin position="103"/>
        <end position="123"/>
    </location>
</feature>
<organism evidence="2 3">
    <name type="scientific">Lichenicola cladoniae</name>
    <dbReference type="NCBI Taxonomy" id="1484109"/>
    <lineage>
        <taxon>Bacteria</taxon>
        <taxon>Pseudomonadati</taxon>
        <taxon>Pseudomonadota</taxon>
        <taxon>Alphaproteobacteria</taxon>
        <taxon>Acetobacterales</taxon>
        <taxon>Acetobacteraceae</taxon>
        <taxon>Lichenicola</taxon>
    </lineage>
</organism>
<dbReference type="InterPro" id="IPR046730">
    <property type="entry name" value="DUF6622"/>
</dbReference>
<dbReference type="EMBL" id="CP053708">
    <property type="protein sequence ID" value="QKE90363.1"/>
    <property type="molecule type" value="Genomic_DNA"/>
</dbReference>
<reference evidence="2 3" key="1">
    <citation type="journal article" date="2014" name="World J. Microbiol. Biotechnol.">
        <title>Biodiversity and physiological characteristics of Antarctic and Arctic lichens-associated bacteria.</title>
        <authorList>
            <person name="Lee Y.M."/>
            <person name="Kim E.H."/>
            <person name="Lee H.K."/>
            <person name="Hong S.G."/>
        </authorList>
    </citation>
    <scope>NUCLEOTIDE SEQUENCE [LARGE SCALE GENOMIC DNA]</scope>
    <source>
        <strain evidence="2 3">PAMC 26569</strain>
    </source>
</reference>
<keyword evidence="3" id="KW-1185">Reference proteome</keyword>
<evidence type="ECO:0000313" key="2">
    <source>
        <dbReference type="EMBL" id="QKE90363.1"/>
    </source>
</evidence>
<feature type="transmembrane region" description="Helical" evidence="1">
    <location>
        <begin position="135"/>
        <end position="153"/>
    </location>
</feature>
<keyword evidence="1" id="KW-1133">Transmembrane helix</keyword>
<dbReference type="KEGG" id="lck:HN018_10230"/>
<gene>
    <name evidence="2" type="ORF">HN018_10230</name>
</gene>
<keyword evidence="1" id="KW-0812">Transmembrane</keyword>
<evidence type="ECO:0000256" key="1">
    <source>
        <dbReference type="SAM" id="Phobius"/>
    </source>
</evidence>
<dbReference type="RefSeq" id="WP_171833955.1">
    <property type="nucleotide sequence ID" value="NZ_CP053708.1"/>
</dbReference>